<keyword evidence="2" id="KW-1185">Reference proteome</keyword>
<reference evidence="1 2" key="1">
    <citation type="submission" date="2018-10" db="EMBL/GenBank/DDBJ databases">
        <title>Draft Genome Sequence of Bacteroides sp. KCTC 15687.</title>
        <authorList>
            <person name="Yu S.Y."/>
            <person name="Kim J.S."/>
            <person name="Oh B.S."/>
            <person name="Park S.H."/>
            <person name="Kang S.W."/>
            <person name="Park J.E."/>
            <person name="Choi S.H."/>
            <person name="Han K.I."/>
            <person name="Lee K.C."/>
            <person name="Eom M.K."/>
            <person name="Suh M.K."/>
            <person name="Lee D.H."/>
            <person name="Yoon H."/>
            <person name="Kim B."/>
            <person name="Yang S.J."/>
            <person name="Lee J.S."/>
            <person name="Lee J.H."/>
        </authorList>
    </citation>
    <scope>NUCLEOTIDE SEQUENCE [LARGE SCALE GENOMIC DNA]</scope>
    <source>
        <strain evidence="1 2">KCTC 15687</strain>
    </source>
</reference>
<accession>A0A401LS94</accession>
<dbReference type="AlphaFoldDB" id="A0A401LS94"/>
<dbReference type="OrthoDB" id="1043520at2"/>
<name>A0A401LS94_9BACE</name>
<dbReference type="InterPro" id="IPR010570">
    <property type="entry name" value="UpxZ_fam"/>
</dbReference>
<protein>
    <submittedName>
        <fullName evidence="1">Transcriptional regulator</fullName>
    </submittedName>
</protein>
<dbReference type="Gene3D" id="1.25.40.810">
    <property type="entry name" value="UpxZ"/>
    <property type="match status" value="1"/>
</dbReference>
<organism evidence="1 2">
    <name type="scientific">Bacteroides faecalis</name>
    <dbReference type="NCBI Taxonomy" id="2447885"/>
    <lineage>
        <taxon>Bacteria</taxon>
        <taxon>Pseudomonadati</taxon>
        <taxon>Bacteroidota</taxon>
        <taxon>Bacteroidia</taxon>
        <taxon>Bacteroidales</taxon>
        <taxon>Bacteroidaceae</taxon>
        <taxon>Bacteroides</taxon>
    </lineage>
</organism>
<evidence type="ECO:0000313" key="2">
    <source>
        <dbReference type="Proteomes" id="UP000288079"/>
    </source>
</evidence>
<dbReference type="InterPro" id="IPR038533">
    <property type="entry name" value="UpxZ_sf"/>
</dbReference>
<sequence>MGNMLLQEKIDNLYSLADRFLHIGDQNGYVYADDLSLLNKSIHILINELYPQRGVTLEQEAALCLALLMGYSVSMYANWEDESKKQAILARSWKILPTLSPSQTKERLSTLCNELNHSFEIN</sequence>
<proteinExistence type="predicted"/>
<evidence type="ECO:0000313" key="1">
    <source>
        <dbReference type="EMBL" id="GCB34287.1"/>
    </source>
</evidence>
<dbReference type="Pfam" id="PF06603">
    <property type="entry name" value="UpxZ"/>
    <property type="match status" value="1"/>
</dbReference>
<dbReference type="EMBL" id="BHWB01000003">
    <property type="protein sequence ID" value="GCB34287.1"/>
    <property type="molecule type" value="Genomic_DNA"/>
</dbReference>
<comment type="caution">
    <text evidence="1">The sequence shown here is derived from an EMBL/GenBank/DDBJ whole genome shotgun (WGS) entry which is preliminary data.</text>
</comment>
<dbReference type="Proteomes" id="UP000288079">
    <property type="component" value="Unassembled WGS sequence"/>
</dbReference>
<gene>
    <name evidence="1" type="ORF">KGMB02408_12320</name>
</gene>